<dbReference type="EMBL" id="PVTO01000001">
    <property type="protein sequence ID" value="PRY84256.1"/>
    <property type="molecule type" value="Genomic_DNA"/>
</dbReference>
<dbReference type="Gene3D" id="1.40.20.10">
    <property type="entry name" value="CHAD domain"/>
    <property type="match status" value="1"/>
</dbReference>
<gene>
    <name evidence="2" type="ORF">CLV38_101178</name>
</gene>
<evidence type="ECO:0000259" key="1">
    <source>
        <dbReference type="PROSITE" id="PS51708"/>
    </source>
</evidence>
<sequence length="438" mass="50610">MPKELLFIRHGKAEDRSSTKDDTKRQLTKKGKEEFNDFVSSMKEELTTENTIHVWTSPLKRAKQTASIVSEQLGWPKADTKEFIAAGDFKALMDEVANLDPDTRVVLVGHKPTLGQWVEKLTGSEYSFKKGGMALVSLADDDQTKGTLIWDSDPKFKKKSNEEAEVLRDILLKQAGKMKQSYEHFRNNPYSPKRIHRFRITMRKMRSLLHFVKPLIGKETYNELNNLIKDSTHRIEPIREADVLIASCGERALEEPGLIDNYADVFKYLHNERRKWIRSRLTDSMISAFEKMLEETEQAINHLTFNEEKATDGKWDSYLQNRFNKKKKKVLDSFKQADHSDHKSAHGVRKQAKKLRYAAKGYKDILPSKEVKKVKKKAEAIQDELGLICDLYKNSELLTTYAEKAKDKELEKAFTTLAERQSTLREDVIENHSELNNS</sequence>
<evidence type="ECO:0000313" key="3">
    <source>
        <dbReference type="Proteomes" id="UP000238205"/>
    </source>
</evidence>
<dbReference type="Gene3D" id="3.40.50.1240">
    <property type="entry name" value="Phosphoglycerate mutase-like"/>
    <property type="match status" value="1"/>
</dbReference>
<feature type="domain" description="CHAD" evidence="1">
    <location>
        <begin position="160"/>
        <end position="438"/>
    </location>
</feature>
<name>A0A2T0WC82_9LACT</name>
<dbReference type="PROSITE" id="PS51708">
    <property type="entry name" value="CHAD"/>
    <property type="match status" value="1"/>
</dbReference>
<evidence type="ECO:0000313" key="2">
    <source>
        <dbReference type="EMBL" id="PRY84256.1"/>
    </source>
</evidence>
<protein>
    <submittedName>
        <fullName evidence="2">Phosphohistidine phosphatase SixA</fullName>
    </submittedName>
</protein>
<dbReference type="GO" id="GO:0005737">
    <property type="term" value="C:cytoplasm"/>
    <property type="evidence" value="ECO:0007669"/>
    <property type="project" value="InterPro"/>
</dbReference>
<keyword evidence="3" id="KW-1185">Reference proteome</keyword>
<dbReference type="CDD" id="cd07067">
    <property type="entry name" value="HP_PGM_like"/>
    <property type="match status" value="1"/>
</dbReference>
<dbReference type="Proteomes" id="UP000238205">
    <property type="component" value="Unassembled WGS sequence"/>
</dbReference>
<dbReference type="SMART" id="SM00855">
    <property type="entry name" value="PGAM"/>
    <property type="match status" value="1"/>
</dbReference>
<dbReference type="Pfam" id="PF05235">
    <property type="entry name" value="CHAD"/>
    <property type="match status" value="1"/>
</dbReference>
<dbReference type="AlphaFoldDB" id="A0A2T0WC82"/>
<dbReference type="SUPFAM" id="SSF53254">
    <property type="entry name" value="Phosphoglycerate mutase-like"/>
    <property type="match status" value="1"/>
</dbReference>
<dbReference type="PANTHER" id="PTHR39339">
    <property type="entry name" value="SLR1444 PROTEIN"/>
    <property type="match status" value="1"/>
</dbReference>
<accession>A0A2T0WC82</accession>
<dbReference type="InterPro" id="IPR007899">
    <property type="entry name" value="CHAD_dom"/>
</dbReference>
<reference evidence="2 3" key="1">
    <citation type="submission" date="2018-03" db="EMBL/GenBank/DDBJ databases">
        <title>Genomic Encyclopedia of Archaeal and Bacterial Type Strains, Phase II (KMG-II): from individual species to whole genera.</title>
        <authorList>
            <person name="Goeker M."/>
        </authorList>
    </citation>
    <scope>NUCLEOTIDE SEQUENCE [LARGE SCALE GENOMIC DNA]</scope>
    <source>
        <strain evidence="2 3">DSM 13175</strain>
    </source>
</reference>
<dbReference type="NCBIfam" id="TIGR00249">
    <property type="entry name" value="sixA"/>
    <property type="match status" value="1"/>
</dbReference>
<dbReference type="PANTHER" id="PTHR39339:SF1">
    <property type="entry name" value="CHAD DOMAIN-CONTAINING PROTEIN"/>
    <property type="match status" value="1"/>
</dbReference>
<dbReference type="Pfam" id="PF00300">
    <property type="entry name" value="His_Phos_1"/>
    <property type="match status" value="1"/>
</dbReference>
<dbReference type="InterPro" id="IPR038186">
    <property type="entry name" value="CHAD_dom_sf"/>
</dbReference>
<dbReference type="GO" id="GO:0101006">
    <property type="term" value="F:protein histidine phosphatase activity"/>
    <property type="evidence" value="ECO:0007669"/>
    <property type="project" value="InterPro"/>
</dbReference>
<proteinExistence type="predicted"/>
<dbReference type="InterPro" id="IPR013078">
    <property type="entry name" value="His_Pase_superF_clade-1"/>
</dbReference>
<dbReference type="InterPro" id="IPR029033">
    <property type="entry name" value="His_PPase_superfam"/>
</dbReference>
<dbReference type="SMART" id="SM00880">
    <property type="entry name" value="CHAD"/>
    <property type="match status" value="1"/>
</dbReference>
<organism evidence="2 3">
    <name type="scientific">Alkalibacterium olivapovliticus</name>
    <dbReference type="NCBI Taxonomy" id="99907"/>
    <lineage>
        <taxon>Bacteria</taxon>
        <taxon>Bacillati</taxon>
        <taxon>Bacillota</taxon>
        <taxon>Bacilli</taxon>
        <taxon>Lactobacillales</taxon>
        <taxon>Carnobacteriaceae</taxon>
        <taxon>Alkalibacterium</taxon>
    </lineage>
</organism>
<dbReference type="OrthoDB" id="2388260at2"/>
<dbReference type="RefSeq" id="WP_106190284.1">
    <property type="nucleotide sequence ID" value="NZ_PVTO01000001.1"/>
</dbReference>
<dbReference type="InterPro" id="IPR004449">
    <property type="entry name" value="SixA"/>
</dbReference>
<comment type="caution">
    <text evidence="2">The sequence shown here is derived from an EMBL/GenBank/DDBJ whole genome shotgun (WGS) entry which is preliminary data.</text>
</comment>